<evidence type="ECO:0000256" key="1">
    <source>
        <dbReference type="SAM" id="MobiDB-lite"/>
    </source>
</evidence>
<dbReference type="WBParaSite" id="Gr19_v10_g15112.t1">
    <property type="protein sequence ID" value="Gr19_v10_g15112.t1"/>
    <property type="gene ID" value="Gr19_v10_g15112"/>
</dbReference>
<protein>
    <submittedName>
        <fullName evidence="3">Uncharacterized protein</fullName>
    </submittedName>
</protein>
<keyword evidence="2" id="KW-1185">Reference proteome</keyword>
<proteinExistence type="predicted"/>
<accession>A0A914H8T9</accession>
<sequence length="76" mass="8374">MEARFAERVIDLLLNGVPPPPMPPPFLPQMPRSTSDAAHPPAQTTTSAKHSTGTCCEWFFGTPVFGFAQEHRHVMV</sequence>
<reference evidence="3" key="1">
    <citation type="submission" date="2022-11" db="UniProtKB">
        <authorList>
            <consortium name="WormBaseParasite"/>
        </authorList>
    </citation>
    <scope>IDENTIFICATION</scope>
</reference>
<dbReference type="AlphaFoldDB" id="A0A914H8T9"/>
<evidence type="ECO:0000313" key="2">
    <source>
        <dbReference type="Proteomes" id="UP000887572"/>
    </source>
</evidence>
<feature type="region of interest" description="Disordered" evidence="1">
    <location>
        <begin position="17"/>
        <end position="51"/>
    </location>
</feature>
<feature type="compositionally biased region" description="Polar residues" evidence="1">
    <location>
        <begin position="32"/>
        <end position="51"/>
    </location>
</feature>
<organism evidence="2 3">
    <name type="scientific">Globodera rostochiensis</name>
    <name type="common">Golden nematode worm</name>
    <name type="synonym">Heterodera rostochiensis</name>
    <dbReference type="NCBI Taxonomy" id="31243"/>
    <lineage>
        <taxon>Eukaryota</taxon>
        <taxon>Metazoa</taxon>
        <taxon>Ecdysozoa</taxon>
        <taxon>Nematoda</taxon>
        <taxon>Chromadorea</taxon>
        <taxon>Rhabditida</taxon>
        <taxon>Tylenchina</taxon>
        <taxon>Tylenchomorpha</taxon>
        <taxon>Tylenchoidea</taxon>
        <taxon>Heteroderidae</taxon>
        <taxon>Heteroderinae</taxon>
        <taxon>Globodera</taxon>
    </lineage>
</organism>
<dbReference type="Proteomes" id="UP000887572">
    <property type="component" value="Unplaced"/>
</dbReference>
<evidence type="ECO:0000313" key="3">
    <source>
        <dbReference type="WBParaSite" id="Gr19_v10_g15112.t1"/>
    </source>
</evidence>
<name>A0A914H8T9_GLORO</name>
<feature type="compositionally biased region" description="Pro residues" evidence="1">
    <location>
        <begin position="17"/>
        <end position="28"/>
    </location>
</feature>